<dbReference type="Pfam" id="PF13669">
    <property type="entry name" value="Glyoxalase_4"/>
    <property type="match status" value="1"/>
</dbReference>
<dbReference type="InterPro" id="IPR037523">
    <property type="entry name" value="VOC_core"/>
</dbReference>
<dbReference type="SUPFAM" id="SSF54593">
    <property type="entry name" value="Glyoxalase/Bleomycin resistance protein/Dihydroxybiphenyl dioxygenase"/>
    <property type="match status" value="1"/>
</dbReference>
<dbReference type="PROSITE" id="PS51819">
    <property type="entry name" value="VOC"/>
    <property type="match status" value="1"/>
</dbReference>
<dbReference type="PANTHER" id="PTHR43048">
    <property type="entry name" value="METHYLMALONYL-COA EPIMERASE"/>
    <property type="match status" value="1"/>
</dbReference>
<organism evidence="3 4">
    <name type="scientific">Paenibacillus azoreducens</name>
    <dbReference type="NCBI Taxonomy" id="116718"/>
    <lineage>
        <taxon>Bacteria</taxon>
        <taxon>Bacillati</taxon>
        <taxon>Bacillota</taxon>
        <taxon>Bacilli</taxon>
        <taxon>Bacillales</taxon>
        <taxon>Paenibacillaceae</taxon>
        <taxon>Paenibacillus</taxon>
    </lineage>
</organism>
<dbReference type="GO" id="GO:0004493">
    <property type="term" value="F:methylmalonyl-CoA epimerase activity"/>
    <property type="evidence" value="ECO:0007669"/>
    <property type="project" value="TreeGrafter"/>
</dbReference>
<evidence type="ECO:0000313" key="3">
    <source>
        <dbReference type="EMBL" id="GIO48419.1"/>
    </source>
</evidence>
<comment type="caution">
    <text evidence="3">The sequence shown here is derived from an EMBL/GenBank/DDBJ whole genome shotgun (WGS) entry which is preliminary data.</text>
</comment>
<evidence type="ECO:0000256" key="1">
    <source>
        <dbReference type="ARBA" id="ARBA00022723"/>
    </source>
</evidence>
<gene>
    <name evidence="3" type="ORF">J34TS1_31840</name>
</gene>
<dbReference type="AlphaFoldDB" id="A0A919YDF5"/>
<dbReference type="InterPro" id="IPR051785">
    <property type="entry name" value="MMCE/EMCE_epimerase"/>
</dbReference>
<keyword evidence="4" id="KW-1185">Reference proteome</keyword>
<dbReference type="PANTHER" id="PTHR43048:SF3">
    <property type="entry name" value="METHYLMALONYL-COA EPIMERASE, MITOCHONDRIAL"/>
    <property type="match status" value="1"/>
</dbReference>
<name>A0A919YDF5_9BACL</name>
<dbReference type="Proteomes" id="UP000682811">
    <property type="component" value="Unassembled WGS sequence"/>
</dbReference>
<protein>
    <recommendedName>
        <fullName evidence="2">VOC domain-containing protein</fullName>
    </recommendedName>
</protein>
<evidence type="ECO:0000313" key="4">
    <source>
        <dbReference type="Proteomes" id="UP000682811"/>
    </source>
</evidence>
<dbReference type="InterPro" id="IPR029068">
    <property type="entry name" value="Glyas_Bleomycin-R_OHBP_Dase"/>
</dbReference>
<evidence type="ECO:0000259" key="2">
    <source>
        <dbReference type="PROSITE" id="PS51819"/>
    </source>
</evidence>
<dbReference type="EMBL" id="BORT01000013">
    <property type="protein sequence ID" value="GIO48419.1"/>
    <property type="molecule type" value="Genomic_DNA"/>
</dbReference>
<accession>A0A919YDF5</accession>
<dbReference type="RefSeq" id="WP_212979077.1">
    <property type="nucleotide sequence ID" value="NZ_AP025343.1"/>
</dbReference>
<proteinExistence type="predicted"/>
<dbReference type="GO" id="GO:0046872">
    <property type="term" value="F:metal ion binding"/>
    <property type="evidence" value="ECO:0007669"/>
    <property type="project" value="UniProtKB-KW"/>
</dbReference>
<keyword evidence="1" id="KW-0479">Metal-binding</keyword>
<sequence>MQKFVHHICIQTNRYEESLQFYRDVLGFELINESPNFHGRHYNSWLRLGGFCIELQTGKIGETLRGVDRDTEGIVHLCLWVDDLDREVENIKQCGCELILKNNQEIYKVENGRLCKLIAPEGTIIELRDNQGI</sequence>
<reference evidence="3 4" key="1">
    <citation type="submission" date="2021-03" db="EMBL/GenBank/DDBJ databases">
        <title>Antimicrobial resistance genes in bacteria isolated from Japanese honey, and their potential for conferring macrolide and lincosamide resistance in the American foulbrood pathogen Paenibacillus larvae.</title>
        <authorList>
            <person name="Okamoto M."/>
            <person name="Kumagai M."/>
            <person name="Kanamori H."/>
            <person name="Takamatsu D."/>
        </authorList>
    </citation>
    <scope>NUCLEOTIDE SEQUENCE [LARGE SCALE GENOMIC DNA]</scope>
    <source>
        <strain evidence="3 4">J34TS1</strain>
    </source>
</reference>
<dbReference type="GO" id="GO:0046491">
    <property type="term" value="P:L-methylmalonyl-CoA metabolic process"/>
    <property type="evidence" value="ECO:0007669"/>
    <property type="project" value="TreeGrafter"/>
</dbReference>
<dbReference type="Gene3D" id="3.10.180.10">
    <property type="entry name" value="2,3-Dihydroxybiphenyl 1,2-Dioxygenase, domain 1"/>
    <property type="match status" value="1"/>
</dbReference>
<feature type="domain" description="VOC" evidence="2">
    <location>
        <begin position="4"/>
        <end position="130"/>
    </location>
</feature>